<dbReference type="STRING" id="448385.sce6157"/>
<dbReference type="Proteomes" id="UP000002139">
    <property type="component" value="Chromosome"/>
</dbReference>
<sequence length="412" mass="44208">MRSTVTTPDDKSRLPRHHAPPRATGCAGAPAPTTPMAAFHARCAVVASRAVLLSRVRLVHLGPFEDLSLSLEDAAGAPRRLVVLFGGDGVGKTSILSAIASTRPGYAVAQPRPRGDDGSQPLVVADWMLGTDDPARAHPLRVTSPNARLDEPEDAAILRRREQSLFERRAAEGGFVLVALSGARWFSRSAIVLTTPERSILRYDVRAAASFDDATRTDLTRETKQVLSFVPIAAALARDGRKSRPEVLSDVQPDGQAERLGALDRALKEVLEALLDGHGVTYAGVDPLRLEPVFERADGQRVDFDDLGRSARHTVAFGALALRALASAHPSGDPRLAEGVVLIDDIEAQQPVHRQRSLAARLRAALPNVQWIVTTSSPAIALGCELSDVIALRREPSSGRVELHEGPDAVLH</sequence>
<dbReference type="KEGG" id="scl:sce6157"/>
<evidence type="ECO:0000256" key="1">
    <source>
        <dbReference type="SAM" id="MobiDB-lite"/>
    </source>
</evidence>
<evidence type="ECO:0008006" key="4">
    <source>
        <dbReference type="Google" id="ProtNLM"/>
    </source>
</evidence>
<dbReference type="SUPFAM" id="SSF52540">
    <property type="entry name" value="P-loop containing nucleoside triphosphate hydrolases"/>
    <property type="match status" value="1"/>
</dbReference>
<dbReference type="HOGENOM" id="CLU_667132_0_0_7"/>
<reference evidence="2 3" key="1">
    <citation type="journal article" date="2007" name="Nat. Biotechnol.">
        <title>Complete genome sequence of the myxobacterium Sorangium cellulosum.</title>
        <authorList>
            <person name="Schneiker S."/>
            <person name="Perlova O."/>
            <person name="Kaiser O."/>
            <person name="Gerth K."/>
            <person name="Alici A."/>
            <person name="Altmeyer M.O."/>
            <person name="Bartels D."/>
            <person name="Bekel T."/>
            <person name="Beyer S."/>
            <person name="Bode E."/>
            <person name="Bode H.B."/>
            <person name="Bolten C.J."/>
            <person name="Choudhuri J.V."/>
            <person name="Doss S."/>
            <person name="Elnakady Y.A."/>
            <person name="Frank B."/>
            <person name="Gaigalat L."/>
            <person name="Goesmann A."/>
            <person name="Groeger C."/>
            <person name="Gross F."/>
            <person name="Jelsbak L."/>
            <person name="Jelsbak L."/>
            <person name="Kalinowski J."/>
            <person name="Kegler C."/>
            <person name="Knauber T."/>
            <person name="Konietzny S."/>
            <person name="Kopp M."/>
            <person name="Krause L."/>
            <person name="Krug D."/>
            <person name="Linke B."/>
            <person name="Mahmud T."/>
            <person name="Martinez-Arias R."/>
            <person name="McHardy A.C."/>
            <person name="Merai M."/>
            <person name="Meyer F."/>
            <person name="Mormann S."/>
            <person name="Munoz-Dorado J."/>
            <person name="Perez J."/>
            <person name="Pradella S."/>
            <person name="Rachid S."/>
            <person name="Raddatz G."/>
            <person name="Rosenau F."/>
            <person name="Rueckert C."/>
            <person name="Sasse F."/>
            <person name="Scharfe M."/>
            <person name="Schuster S.C."/>
            <person name="Suen G."/>
            <person name="Treuner-Lange A."/>
            <person name="Velicer G.J."/>
            <person name="Vorholter F.-J."/>
            <person name="Weissman K.J."/>
            <person name="Welch R.D."/>
            <person name="Wenzel S.C."/>
            <person name="Whitworth D.E."/>
            <person name="Wilhelm S."/>
            <person name="Wittmann C."/>
            <person name="Bloecker H."/>
            <person name="Puehler A."/>
            <person name="Mueller R."/>
        </authorList>
    </citation>
    <scope>NUCLEOTIDE SEQUENCE [LARGE SCALE GENOMIC DNA]</scope>
    <source>
        <strain evidence="3">So ce56</strain>
    </source>
</reference>
<proteinExistence type="predicted"/>
<evidence type="ECO:0000313" key="2">
    <source>
        <dbReference type="EMBL" id="CAN96323.1"/>
    </source>
</evidence>
<accession>A9GGG3</accession>
<dbReference type="BioCyc" id="SCEL448385:SCE_RS31630-MONOMER"/>
<organism evidence="2 3">
    <name type="scientific">Sorangium cellulosum (strain So ce56)</name>
    <name type="common">Polyangium cellulosum (strain So ce56)</name>
    <dbReference type="NCBI Taxonomy" id="448385"/>
    <lineage>
        <taxon>Bacteria</taxon>
        <taxon>Pseudomonadati</taxon>
        <taxon>Myxococcota</taxon>
        <taxon>Polyangia</taxon>
        <taxon>Polyangiales</taxon>
        <taxon>Polyangiaceae</taxon>
        <taxon>Sorangium</taxon>
    </lineage>
</organism>
<dbReference type="AlphaFoldDB" id="A9GGG3"/>
<dbReference type="eggNOG" id="COG3950">
    <property type="taxonomic scope" value="Bacteria"/>
</dbReference>
<protein>
    <recommendedName>
        <fullName evidence="4">AAA+ ATPase domain-containing protein</fullName>
    </recommendedName>
</protein>
<evidence type="ECO:0000313" key="3">
    <source>
        <dbReference type="Proteomes" id="UP000002139"/>
    </source>
</evidence>
<gene>
    <name evidence="2" type="ordered locus">sce6157</name>
</gene>
<keyword evidence="3" id="KW-1185">Reference proteome</keyword>
<feature type="region of interest" description="Disordered" evidence="1">
    <location>
        <begin position="1"/>
        <end position="29"/>
    </location>
</feature>
<name>A9GGG3_SORC5</name>
<dbReference type="InterPro" id="IPR027417">
    <property type="entry name" value="P-loop_NTPase"/>
</dbReference>
<dbReference type="EMBL" id="AM746676">
    <property type="protein sequence ID" value="CAN96323.1"/>
    <property type="molecule type" value="Genomic_DNA"/>
</dbReference>